<proteinExistence type="predicted"/>
<dbReference type="PANTHER" id="PTHR14499:SF136">
    <property type="entry name" value="GH08630P"/>
    <property type="match status" value="1"/>
</dbReference>
<dbReference type="STRING" id="6248.A0A0K0E3V3"/>
<name>A0A0K0E3V3_STRER</name>
<dbReference type="Proteomes" id="UP000035681">
    <property type="component" value="Unplaced"/>
</dbReference>
<dbReference type="GO" id="GO:0051260">
    <property type="term" value="P:protein homooligomerization"/>
    <property type="evidence" value="ECO:0007669"/>
    <property type="project" value="InterPro"/>
</dbReference>
<dbReference type="SUPFAM" id="SSF54695">
    <property type="entry name" value="POZ domain"/>
    <property type="match status" value="1"/>
</dbReference>
<dbReference type="InterPro" id="IPR011333">
    <property type="entry name" value="SKP1/BTB/POZ_sf"/>
</dbReference>
<sequence>MSCQFHVTKIKHANDILYLNVGGKHYDTFYGTLASGESLFFHQIFRKSQKKNIVLINEKKIILDNEGRLFIDRSGEVFKYIIDYLRSGIVRTIPEEYDVLKELYREAIFFQIHELVSHVKFALKNYPKYEPYDYISYPYIMCPCNNCHTNKYVDKFNNTSKNEKYDQSSTLKIKNNFEKTF</sequence>
<reference evidence="3" key="1">
    <citation type="submission" date="2015-08" db="UniProtKB">
        <authorList>
            <consortium name="WormBaseParasite"/>
        </authorList>
    </citation>
    <scope>IDENTIFICATION</scope>
</reference>
<evidence type="ECO:0000313" key="3">
    <source>
        <dbReference type="WBParaSite" id="SSTP_0000417300.1"/>
    </source>
</evidence>
<dbReference type="Gene3D" id="3.30.710.10">
    <property type="entry name" value="Potassium Channel Kv1.1, Chain A"/>
    <property type="match status" value="1"/>
</dbReference>
<protein>
    <submittedName>
        <fullName evidence="3 4">BTB domain-containing protein</fullName>
    </submittedName>
</protein>
<dbReference type="Pfam" id="PF02214">
    <property type="entry name" value="BTB_2"/>
    <property type="match status" value="1"/>
</dbReference>
<dbReference type="InterPro" id="IPR000210">
    <property type="entry name" value="BTB/POZ_dom"/>
</dbReference>
<dbReference type="PANTHER" id="PTHR14499">
    <property type="entry name" value="POTASSIUM CHANNEL TETRAMERIZATION DOMAIN-CONTAINING"/>
    <property type="match status" value="1"/>
</dbReference>
<evidence type="ECO:0000313" key="4">
    <source>
        <dbReference type="WBParaSite" id="TCONS_00008375.p1"/>
    </source>
</evidence>
<feature type="domain" description="BTB" evidence="1">
    <location>
        <begin position="15"/>
        <end position="127"/>
    </location>
</feature>
<dbReference type="WBParaSite" id="SSTP_0000417300.1">
    <property type="protein sequence ID" value="SSTP_0000417300.1"/>
    <property type="gene ID" value="SSTP_0000417300"/>
</dbReference>
<evidence type="ECO:0000259" key="1">
    <source>
        <dbReference type="SMART" id="SM00225"/>
    </source>
</evidence>
<dbReference type="CDD" id="cd18316">
    <property type="entry name" value="BTB_POZ_KCTD-like"/>
    <property type="match status" value="1"/>
</dbReference>
<dbReference type="AlphaFoldDB" id="A0A0K0E3V3"/>
<dbReference type="InterPro" id="IPR003131">
    <property type="entry name" value="T1-type_BTB"/>
</dbReference>
<keyword evidence="2" id="KW-1185">Reference proteome</keyword>
<evidence type="ECO:0000313" key="2">
    <source>
        <dbReference type="Proteomes" id="UP000035681"/>
    </source>
</evidence>
<dbReference type="SMART" id="SM00225">
    <property type="entry name" value="BTB"/>
    <property type="match status" value="1"/>
</dbReference>
<organism evidence="3">
    <name type="scientific">Strongyloides stercoralis</name>
    <name type="common">Threadworm</name>
    <dbReference type="NCBI Taxonomy" id="6248"/>
    <lineage>
        <taxon>Eukaryota</taxon>
        <taxon>Metazoa</taxon>
        <taxon>Ecdysozoa</taxon>
        <taxon>Nematoda</taxon>
        <taxon>Chromadorea</taxon>
        <taxon>Rhabditida</taxon>
        <taxon>Tylenchina</taxon>
        <taxon>Panagrolaimomorpha</taxon>
        <taxon>Strongyloidoidea</taxon>
        <taxon>Strongyloididae</taxon>
        <taxon>Strongyloides</taxon>
    </lineage>
</organism>
<accession>A0A0K0E3V3</accession>
<dbReference type="WBParaSite" id="TCONS_00008375.p1">
    <property type="protein sequence ID" value="TCONS_00008375.p1"/>
    <property type="gene ID" value="XLOC_006325"/>
</dbReference>